<dbReference type="PANTHER" id="PTHR30461">
    <property type="entry name" value="DNA-INVERTASE FROM LAMBDOID PROPHAGE"/>
    <property type="match status" value="1"/>
</dbReference>
<dbReference type="Pfam" id="PF00239">
    <property type="entry name" value="Resolvase"/>
    <property type="match status" value="1"/>
</dbReference>
<keyword evidence="3" id="KW-1185">Reference proteome</keyword>
<dbReference type="Pfam" id="PF07508">
    <property type="entry name" value="Recombinase"/>
    <property type="match status" value="1"/>
</dbReference>
<dbReference type="InterPro" id="IPR050639">
    <property type="entry name" value="SSR_resolvase"/>
</dbReference>
<dbReference type="InterPro" id="IPR011109">
    <property type="entry name" value="DNA_bind_recombinase_dom"/>
</dbReference>
<organism evidence="2 3">
    <name type="scientific">Micromonospora violae</name>
    <dbReference type="NCBI Taxonomy" id="1278207"/>
    <lineage>
        <taxon>Bacteria</taxon>
        <taxon>Bacillati</taxon>
        <taxon>Actinomycetota</taxon>
        <taxon>Actinomycetes</taxon>
        <taxon>Micromonosporales</taxon>
        <taxon>Micromonosporaceae</taxon>
        <taxon>Micromonospora</taxon>
    </lineage>
</organism>
<feature type="domain" description="Recombinase" evidence="1">
    <location>
        <begin position="197"/>
        <end position="358"/>
    </location>
</feature>
<dbReference type="Gene3D" id="3.90.1750.20">
    <property type="entry name" value="Putative Large Serine Recombinase, Chain B, Domain 2"/>
    <property type="match status" value="1"/>
</dbReference>
<dbReference type="Gene3D" id="3.40.50.1390">
    <property type="entry name" value="Resolvase, N-terminal catalytic domain"/>
    <property type="match status" value="1"/>
</dbReference>
<reference evidence="2 3" key="1">
    <citation type="submission" date="2019-02" db="EMBL/GenBank/DDBJ databases">
        <title>Sequencing the genomes of 1000 actinobacteria strains.</title>
        <authorList>
            <person name="Klenk H.-P."/>
        </authorList>
    </citation>
    <scope>NUCLEOTIDE SEQUENCE [LARGE SCALE GENOMIC DNA]</scope>
    <source>
        <strain evidence="2 3">DSM 45888</strain>
    </source>
</reference>
<name>A0A4Q7UEI4_9ACTN</name>
<dbReference type="AlphaFoldDB" id="A0A4Q7UEI4"/>
<dbReference type="InterPro" id="IPR006119">
    <property type="entry name" value="Resolv_N"/>
</dbReference>
<dbReference type="PANTHER" id="PTHR30461:SF23">
    <property type="entry name" value="DNA RECOMBINASE-RELATED"/>
    <property type="match status" value="1"/>
</dbReference>
<dbReference type="GO" id="GO:0003677">
    <property type="term" value="F:DNA binding"/>
    <property type="evidence" value="ECO:0007669"/>
    <property type="project" value="InterPro"/>
</dbReference>
<dbReference type="EMBL" id="SHKK01000001">
    <property type="protein sequence ID" value="RZT79682.1"/>
    <property type="molecule type" value="Genomic_DNA"/>
</dbReference>
<protein>
    <submittedName>
        <fullName evidence="2">DNA invertase Pin-like site-specific DNA recombinase</fullName>
    </submittedName>
</protein>
<dbReference type="PROSITE" id="PS51737">
    <property type="entry name" value="RECOMBINASE_DNA_BIND"/>
    <property type="match status" value="1"/>
</dbReference>
<evidence type="ECO:0000313" key="2">
    <source>
        <dbReference type="EMBL" id="RZT79682.1"/>
    </source>
</evidence>
<dbReference type="InterPro" id="IPR038109">
    <property type="entry name" value="DNA_bind_recomb_sf"/>
</dbReference>
<gene>
    <name evidence="2" type="ORF">EV382_2912</name>
</gene>
<dbReference type="InterPro" id="IPR025827">
    <property type="entry name" value="Zn_ribbon_recom_dom"/>
</dbReference>
<sequence length="505" mass="57075">MATRAAAEPGRSTLSAWAAGQRKLRPQRFTPSADGLRFAFYGRMSTVDFQDRASSCRWQRDYADDLIADHGRIVVEFFDEGISRRVAWSDRPQASRLLDAVTDSARGFDAIVVGEYERAFHGQQLEQLTPTLVRHGVQLWLPETYGPVDFDNPRQLALLDLLGVHSQREVSRARHRTTAAMRAQAELQGRHLGGRPPYGYRLADAGPHPNRAHAAWGRRLHRLDPDPATAPHVRWIFEQRLAGRSVASIARALNDNGVPCPSGADPARNPHRTGRQWMLTTVAAILANPRYTGRQVWNRQRTDRDALPDEEPFDRHHEIQRWSASTDWVISREIAHTPLVSEEHFVAVQAIHTAPTPADGIPRCYLLAGVICCGVCGRIMDSHWVHGRPGYRCRHGHTSTRARTSAQPKILYIREEHLLDRIRHDRGLHRRHPALRSPDPERLAAYLFTNNMIIVCDHHAWTIEAETATYPLTPAGSFLATTAKIPAQRDGDHAKHEQPSQFVWK</sequence>
<evidence type="ECO:0000259" key="1">
    <source>
        <dbReference type="PROSITE" id="PS51737"/>
    </source>
</evidence>
<proteinExistence type="predicted"/>
<dbReference type="InterPro" id="IPR036162">
    <property type="entry name" value="Resolvase-like_N_sf"/>
</dbReference>
<dbReference type="Proteomes" id="UP000293781">
    <property type="component" value="Unassembled WGS sequence"/>
</dbReference>
<dbReference type="GO" id="GO:0000150">
    <property type="term" value="F:DNA strand exchange activity"/>
    <property type="evidence" value="ECO:0007669"/>
    <property type="project" value="InterPro"/>
</dbReference>
<dbReference type="SMART" id="SM00857">
    <property type="entry name" value="Resolvase"/>
    <property type="match status" value="1"/>
</dbReference>
<comment type="caution">
    <text evidence="2">The sequence shown here is derived from an EMBL/GenBank/DDBJ whole genome shotgun (WGS) entry which is preliminary data.</text>
</comment>
<dbReference type="RefSeq" id="WP_279636474.1">
    <property type="nucleotide sequence ID" value="NZ_SHKK01000001.1"/>
</dbReference>
<dbReference type="Pfam" id="PF13408">
    <property type="entry name" value="Zn_ribbon_recom"/>
    <property type="match status" value="1"/>
</dbReference>
<dbReference type="SUPFAM" id="SSF53041">
    <property type="entry name" value="Resolvase-like"/>
    <property type="match status" value="1"/>
</dbReference>
<dbReference type="CDD" id="cd00338">
    <property type="entry name" value="Ser_Recombinase"/>
    <property type="match status" value="1"/>
</dbReference>
<accession>A0A4Q7UEI4</accession>
<evidence type="ECO:0000313" key="3">
    <source>
        <dbReference type="Proteomes" id="UP000293781"/>
    </source>
</evidence>